<protein>
    <submittedName>
        <fullName evidence="2">Putative ribosome biogenesis GTPase RsgA</fullName>
        <ecNumber evidence="2">3.6.1.-</ecNumber>
    </submittedName>
</protein>
<dbReference type="Gene3D" id="1.10.40.50">
    <property type="entry name" value="Probable gtpase engc, domain 3"/>
    <property type="match status" value="1"/>
</dbReference>
<accession>A0A645HZU0</accession>
<dbReference type="GO" id="GO:0005525">
    <property type="term" value="F:GTP binding"/>
    <property type="evidence" value="ECO:0007669"/>
    <property type="project" value="InterPro"/>
</dbReference>
<keyword evidence="2" id="KW-0378">Hydrolase</keyword>
<dbReference type="SUPFAM" id="SSF52540">
    <property type="entry name" value="P-loop containing nucleoside triphosphate hydrolases"/>
    <property type="match status" value="1"/>
</dbReference>
<dbReference type="AlphaFoldDB" id="A0A645HZU0"/>
<name>A0A645HZU0_9ZZZZ</name>
<evidence type="ECO:0000313" key="2">
    <source>
        <dbReference type="EMBL" id="MPN44518.1"/>
    </source>
</evidence>
<dbReference type="EC" id="3.6.1.-" evidence="2"/>
<sequence>MNSGVLIIDTPGMRELGMLDASAGLSESFADVEQYFPLCRFSDCSHEREPGCAVQAAIAAGELPLTRFESYKKLQRESQYAASQADYLKLKQQRTTEIAKFSKALQKSGGKRGDYHNE</sequence>
<dbReference type="PANTHER" id="PTHR32120">
    <property type="entry name" value="SMALL RIBOSOMAL SUBUNIT BIOGENESIS GTPASE RSGA"/>
    <property type="match status" value="1"/>
</dbReference>
<reference evidence="2" key="1">
    <citation type="submission" date="2019-08" db="EMBL/GenBank/DDBJ databases">
        <authorList>
            <person name="Kucharzyk K."/>
            <person name="Murdoch R.W."/>
            <person name="Higgins S."/>
            <person name="Loffler F."/>
        </authorList>
    </citation>
    <scope>NUCLEOTIDE SEQUENCE</scope>
</reference>
<dbReference type="InterPro" id="IPR027417">
    <property type="entry name" value="P-loop_NTPase"/>
</dbReference>
<dbReference type="EMBL" id="VSSQ01103686">
    <property type="protein sequence ID" value="MPN44518.1"/>
    <property type="molecule type" value="Genomic_DNA"/>
</dbReference>
<keyword evidence="1" id="KW-0690">Ribosome biogenesis</keyword>
<dbReference type="PANTHER" id="PTHR32120:SF10">
    <property type="entry name" value="SMALL RIBOSOMAL SUBUNIT BIOGENESIS GTPASE RSGA"/>
    <property type="match status" value="1"/>
</dbReference>
<evidence type="ECO:0000256" key="1">
    <source>
        <dbReference type="ARBA" id="ARBA00022517"/>
    </source>
</evidence>
<dbReference type="GO" id="GO:0042254">
    <property type="term" value="P:ribosome biogenesis"/>
    <property type="evidence" value="ECO:0007669"/>
    <property type="project" value="UniProtKB-KW"/>
</dbReference>
<organism evidence="2">
    <name type="scientific">bioreactor metagenome</name>
    <dbReference type="NCBI Taxonomy" id="1076179"/>
    <lineage>
        <taxon>unclassified sequences</taxon>
        <taxon>metagenomes</taxon>
        <taxon>ecological metagenomes</taxon>
    </lineage>
</organism>
<comment type="caution">
    <text evidence="2">The sequence shown here is derived from an EMBL/GenBank/DDBJ whole genome shotgun (WGS) entry which is preliminary data.</text>
</comment>
<dbReference type="InterPro" id="IPR004881">
    <property type="entry name" value="Ribosome_biogen_GTPase_RsgA"/>
</dbReference>
<dbReference type="GO" id="GO:0003924">
    <property type="term" value="F:GTPase activity"/>
    <property type="evidence" value="ECO:0007669"/>
    <property type="project" value="InterPro"/>
</dbReference>
<gene>
    <name evidence="2" type="primary">rsgA_65</name>
    <name evidence="2" type="ORF">SDC9_192083</name>
</gene>
<proteinExistence type="predicted"/>